<evidence type="ECO:0000313" key="3">
    <source>
        <dbReference type="Proteomes" id="UP000317717"/>
    </source>
</evidence>
<proteinExistence type="predicted"/>
<feature type="compositionally biased region" description="Polar residues" evidence="1">
    <location>
        <begin position="1"/>
        <end position="35"/>
    </location>
</feature>
<name>A0A4Y3JFH9_ACIPI</name>
<feature type="region of interest" description="Disordered" evidence="1">
    <location>
        <begin position="1"/>
        <end position="41"/>
    </location>
</feature>
<comment type="caution">
    <text evidence="2">The sequence shown here is derived from an EMBL/GenBank/DDBJ whole genome shotgun (WGS) entry which is preliminary data.</text>
</comment>
<evidence type="ECO:0000313" key="2">
    <source>
        <dbReference type="EMBL" id="GEA69668.1"/>
    </source>
</evidence>
<organism evidence="2 3">
    <name type="scientific">Acinetobacter pittii</name>
    <name type="common">Acinetobacter genomosp. 3</name>
    <dbReference type="NCBI Taxonomy" id="48296"/>
    <lineage>
        <taxon>Bacteria</taxon>
        <taxon>Pseudomonadati</taxon>
        <taxon>Pseudomonadota</taxon>
        <taxon>Gammaproteobacteria</taxon>
        <taxon>Moraxellales</taxon>
        <taxon>Moraxellaceae</taxon>
        <taxon>Acinetobacter</taxon>
        <taxon>Acinetobacter calcoaceticus/baumannii complex</taxon>
    </lineage>
</organism>
<accession>A0A4Y3JFH9</accession>
<dbReference type="GeneID" id="76530092"/>
<evidence type="ECO:0000256" key="1">
    <source>
        <dbReference type="SAM" id="MobiDB-lite"/>
    </source>
</evidence>
<protein>
    <submittedName>
        <fullName evidence="2">Uncharacterized protein</fullName>
    </submittedName>
</protein>
<gene>
    <name evidence="2" type="ORF">PA3_38260</name>
</gene>
<dbReference type="RefSeq" id="WP_004969301.1">
    <property type="nucleotide sequence ID" value="NZ_BJLJ01000025.1"/>
</dbReference>
<dbReference type="Proteomes" id="UP000317717">
    <property type="component" value="Unassembled WGS sequence"/>
</dbReference>
<sequence length="41" mass="4725">MTQTANDQRATVKNPNNIQHAQNQDNRSRQLNPNHKPTKSK</sequence>
<dbReference type="EMBL" id="BJLJ01000025">
    <property type="protein sequence ID" value="GEA69668.1"/>
    <property type="molecule type" value="Genomic_DNA"/>
</dbReference>
<reference evidence="2 3" key="1">
    <citation type="submission" date="2019-06" db="EMBL/GenBank/DDBJ databases">
        <title>Whole genome shotgun sequence of Acinetobacter pittii NBRC 110514.</title>
        <authorList>
            <person name="Hosoyama A."/>
            <person name="Uohara A."/>
            <person name="Ohji S."/>
            <person name="Ichikawa N."/>
        </authorList>
    </citation>
    <scope>NUCLEOTIDE SEQUENCE [LARGE SCALE GENOMIC DNA]</scope>
    <source>
        <strain evidence="2 3">NBRC 110514</strain>
    </source>
</reference>
<dbReference type="AlphaFoldDB" id="A0A4Y3JFH9"/>